<sequence>MYTFMHQLSMDGTLKTMRFGKKILGLCWPS</sequence>
<reference evidence="1" key="2">
    <citation type="submission" date="2015-06" db="UniProtKB">
        <authorList>
            <consortium name="EnsemblMetazoa"/>
        </authorList>
    </citation>
    <scope>IDENTIFICATION</scope>
</reference>
<reference evidence="2" key="1">
    <citation type="submission" date="2011-08" db="EMBL/GenBank/DDBJ databases">
        <authorList>
            <person name="Rombauts S."/>
        </authorList>
    </citation>
    <scope>NUCLEOTIDE SEQUENCE</scope>
    <source>
        <strain evidence="2">London</strain>
    </source>
</reference>
<accession>T1K8Z5</accession>
<dbReference type="HOGENOM" id="CLU_3406778_0_0_1"/>
<proteinExistence type="predicted"/>
<organism evidence="1 2">
    <name type="scientific">Tetranychus urticae</name>
    <name type="common">Two-spotted spider mite</name>
    <dbReference type="NCBI Taxonomy" id="32264"/>
    <lineage>
        <taxon>Eukaryota</taxon>
        <taxon>Metazoa</taxon>
        <taxon>Ecdysozoa</taxon>
        <taxon>Arthropoda</taxon>
        <taxon>Chelicerata</taxon>
        <taxon>Arachnida</taxon>
        <taxon>Acari</taxon>
        <taxon>Acariformes</taxon>
        <taxon>Trombidiformes</taxon>
        <taxon>Prostigmata</taxon>
        <taxon>Eleutherengona</taxon>
        <taxon>Raphignathae</taxon>
        <taxon>Tetranychoidea</taxon>
        <taxon>Tetranychidae</taxon>
        <taxon>Tetranychus</taxon>
    </lineage>
</organism>
<evidence type="ECO:0000313" key="2">
    <source>
        <dbReference type="Proteomes" id="UP000015104"/>
    </source>
</evidence>
<dbReference type="Proteomes" id="UP000015104">
    <property type="component" value="Unassembled WGS sequence"/>
</dbReference>
<evidence type="ECO:0000313" key="1">
    <source>
        <dbReference type="EnsemblMetazoa" id="tetur07g03130.1"/>
    </source>
</evidence>
<dbReference type="AlphaFoldDB" id="T1K8Z5"/>
<name>T1K8Z5_TETUR</name>
<dbReference type="EnsemblMetazoa" id="tetur07g03130.1">
    <property type="protein sequence ID" value="tetur07g03130.1"/>
    <property type="gene ID" value="tetur07g03130"/>
</dbReference>
<dbReference type="EMBL" id="CAEY01001886">
    <property type="status" value="NOT_ANNOTATED_CDS"/>
    <property type="molecule type" value="Genomic_DNA"/>
</dbReference>
<protein>
    <submittedName>
        <fullName evidence="1">Uncharacterized protein</fullName>
    </submittedName>
</protein>
<keyword evidence="2" id="KW-1185">Reference proteome</keyword>